<dbReference type="InterPro" id="IPR035908">
    <property type="entry name" value="F0_ATP_A_sf"/>
</dbReference>
<comment type="subcellular location">
    <subcellularLocation>
        <location evidence="11">Cell membrane</location>
        <topology evidence="11">Multi-pass membrane protein</topology>
    </subcellularLocation>
    <subcellularLocation>
        <location evidence="1">Membrane</location>
        <topology evidence="1">Multi-pass membrane protein</topology>
    </subcellularLocation>
</comment>
<dbReference type="EMBL" id="NFKL01000016">
    <property type="protein sequence ID" value="OUP56858.1"/>
    <property type="molecule type" value="Genomic_DNA"/>
</dbReference>
<dbReference type="Proteomes" id="UP000195326">
    <property type="component" value="Unassembled WGS sequence"/>
</dbReference>
<evidence type="ECO:0000256" key="4">
    <source>
        <dbReference type="ARBA" id="ARBA00022547"/>
    </source>
</evidence>
<dbReference type="GO" id="GO:0005886">
    <property type="term" value="C:plasma membrane"/>
    <property type="evidence" value="ECO:0007669"/>
    <property type="project" value="UniProtKB-SubCell"/>
</dbReference>
<dbReference type="PANTHER" id="PTHR42823">
    <property type="entry name" value="ATP SYNTHASE SUBUNIT A, CHLOROPLASTIC"/>
    <property type="match status" value="1"/>
</dbReference>
<feature type="transmembrane region" description="Helical" evidence="11">
    <location>
        <begin position="201"/>
        <end position="224"/>
    </location>
</feature>
<keyword evidence="8 11" id="KW-0406">Ion transport</keyword>
<dbReference type="SUPFAM" id="SSF81336">
    <property type="entry name" value="F1F0 ATP synthase subunit A"/>
    <property type="match status" value="1"/>
</dbReference>
<keyword evidence="4 11" id="KW-0138">CF(0)</keyword>
<evidence type="ECO:0000313" key="12">
    <source>
        <dbReference type="EMBL" id="OUP54178.1"/>
    </source>
</evidence>
<dbReference type="InterPro" id="IPR045082">
    <property type="entry name" value="ATP_syn_F0_a_bact/chloroplast"/>
</dbReference>
<comment type="caution">
    <text evidence="13">The sequence shown here is derived from an EMBL/GenBank/DDBJ whole genome shotgun (WGS) entry which is preliminary data.</text>
</comment>
<keyword evidence="6 11" id="KW-0375">Hydrogen ion transport</keyword>
<dbReference type="Gene3D" id="1.20.120.220">
    <property type="entry name" value="ATP synthase, F0 complex, subunit A"/>
    <property type="match status" value="1"/>
</dbReference>
<dbReference type="InterPro" id="IPR000568">
    <property type="entry name" value="ATP_synth_F0_asu"/>
</dbReference>
<evidence type="ECO:0000256" key="7">
    <source>
        <dbReference type="ARBA" id="ARBA00022989"/>
    </source>
</evidence>
<keyword evidence="10 11" id="KW-0066">ATP synthesis</keyword>
<evidence type="ECO:0000256" key="6">
    <source>
        <dbReference type="ARBA" id="ARBA00022781"/>
    </source>
</evidence>
<dbReference type="EMBL" id="NFKK01000002">
    <property type="protein sequence ID" value="OUP54178.1"/>
    <property type="molecule type" value="Genomic_DNA"/>
</dbReference>
<evidence type="ECO:0000256" key="11">
    <source>
        <dbReference type="HAMAP-Rule" id="MF_01393"/>
    </source>
</evidence>
<evidence type="ECO:0000313" key="15">
    <source>
        <dbReference type="Proteomes" id="UP000195897"/>
    </source>
</evidence>
<dbReference type="STRING" id="501571.GCA_900143195_01169"/>
<evidence type="ECO:0000256" key="5">
    <source>
        <dbReference type="ARBA" id="ARBA00022692"/>
    </source>
</evidence>
<dbReference type="NCBIfam" id="NF004486">
    <property type="entry name" value="PRK05815.3-4"/>
    <property type="match status" value="1"/>
</dbReference>
<evidence type="ECO:0000256" key="3">
    <source>
        <dbReference type="ARBA" id="ARBA00022448"/>
    </source>
</evidence>
<evidence type="ECO:0000256" key="2">
    <source>
        <dbReference type="ARBA" id="ARBA00006810"/>
    </source>
</evidence>
<comment type="function">
    <text evidence="11">Key component of the proton channel; it plays a direct role in the translocation of protons across the membrane.</text>
</comment>
<feature type="transmembrane region" description="Helical" evidence="11">
    <location>
        <begin position="173"/>
        <end position="195"/>
    </location>
</feature>
<dbReference type="GO" id="GO:0042777">
    <property type="term" value="P:proton motive force-driven plasma membrane ATP synthesis"/>
    <property type="evidence" value="ECO:0007669"/>
    <property type="project" value="TreeGrafter"/>
</dbReference>
<dbReference type="CDD" id="cd00310">
    <property type="entry name" value="ATP-synt_Fo_a_6"/>
    <property type="match status" value="1"/>
</dbReference>
<reference evidence="13" key="2">
    <citation type="journal article" date="2018" name="BMC Genomics">
        <title>Whole genome sequencing and function prediction of 133 gut anaerobes isolated from chicken caecum in pure cultures.</title>
        <authorList>
            <person name="Medvecky M."/>
            <person name="Cejkova D."/>
            <person name="Polansky O."/>
            <person name="Karasova D."/>
            <person name="Kubasova T."/>
            <person name="Cizek A."/>
            <person name="Rychlik I."/>
        </authorList>
    </citation>
    <scope>NUCLEOTIDE SEQUENCE</scope>
    <source>
        <strain evidence="13">An179</strain>
        <strain evidence="12">An180</strain>
    </source>
</reference>
<keyword evidence="7 11" id="KW-1133">Transmembrane helix</keyword>
<evidence type="ECO:0000256" key="10">
    <source>
        <dbReference type="ARBA" id="ARBA00023310"/>
    </source>
</evidence>
<accession>A0A1Y4LJH5</accession>
<dbReference type="AlphaFoldDB" id="A0A1Y4LJH5"/>
<dbReference type="Proteomes" id="UP000195897">
    <property type="component" value="Unassembled WGS sequence"/>
</dbReference>
<comment type="similarity">
    <text evidence="2 11">Belongs to the ATPase A chain family.</text>
</comment>
<gene>
    <name evidence="11" type="primary">atpB</name>
    <name evidence="13" type="ORF">B5F15_11465</name>
    <name evidence="12" type="ORF">B5F17_02905</name>
</gene>
<reference evidence="14 15" key="1">
    <citation type="submission" date="2017-04" db="EMBL/GenBank/DDBJ databases">
        <title>Function of individual gut microbiota members based on whole genome sequencing of pure cultures obtained from chicken caecum.</title>
        <authorList>
            <person name="Medvecky M."/>
            <person name="Cejkova D."/>
            <person name="Polansky O."/>
            <person name="Karasova D."/>
            <person name="Kubasova T."/>
            <person name="Cizek A."/>
            <person name="Rychlik I."/>
        </authorList>
    </citation>
    <scope>NUCLEOTIDE SEQUENCE [LARGE SCALE GENOMIC DNA]</scope>
    <source>
        <strain evidence="14">An179</strain>
        <strain evidence="15">An180</strain>
    </source>
</reference>
<sequence>MEDIKAELIAQLQNKTAFEIPIFGGIAIPQSVAVSWGIILLLTALAIFLTRGMQLRPTGKRQMIAEWLVGFINDFCKDSLGHHWRTFAPYLGSVGLYLACANLSGLFGVTPPTKDLNVTAGLALMSVVLIYGASFRVHGLGGGLKKFAEPVAIVAPLNILEIGIRPLSLCMRLFGNIFAGFVIMELIKMVIPVVLPIPFSLYFDVFDGMIQAVVFVFLTTLFLAESIE</sequence>
<dbReference type="GO" id="GO:0045259">
    <property type="term" value="C:proton-transporting ATP synthase complex"/>
    <property type="evidence" value="ECO:0007669"/>
    <property type="project" value="UniProtKB-KW"/>
</dbReference>
<evidence type="ECO:0000256" key="8">
    <source>
        <dbReference type="ARBA" id="ARBA00023065"/>
    </source>
</evidence>
<feature type="transmembrane region" description="Helical" evidence="11">
    <location>
        <begin position="116"/>
        <end position="137"/>
    </location>
</feature>
<feature type="transmembrane region" description="Helical" evidence="11">
    <location>
        <begin position="33"/>
        <end position="53"/>
    </location>
</feature>
<dbReference type="Pfam" id="PF00119">
    <property type="entry name" value="ATP-synt_A"/>
    <property type="match status" value="1"/>
</dbReference>
<dbReference type="GO" id="GO:0046933">
    <property type="term" value="F:proton-transporting ATP synthase activity, rotational mechanism"/>
    <property type="evidence" value="ECO:0007669"/>
    <property type="project" value="UniProtKB-UniRule"/>
</dbReference>
<proteinExistence type="inferred from homology"/>
<keyword evidence="3 11" id="KW-0813">Transport</keyword>
<evidence type="ECO:0000313" key="13">
    <source>
        <dbReference type="EMBL" id="OUP56858.1"/>
    </source>
</evidence>
<keyword evidence="5 11" id="KW-0812">Transmembrane</keyword>
<dbReference type="RefSeq" id="WP_087370604.1">
    <property type="nucleotide sequence ID" value="NZ_NFKK01000002.1"/>
</dbReference>
<keyword evidence="9 11" id="KW-0472">Membrane</keyword>
<dbReference type="PANTHER" id="PTHR42823:SF3">
    <property type="entry name" value="ATP SYNTHASE SUBUNIT A, CHLOROPLASTIC"/>
    <property type="match status" value="1"/>
</dbReference>
<evidence type="ECO:0000313" key="14">
    <source>
        <dbReference type="Proteomes" id="UP000195326"/>
    </source>
</evidence>
<keyword evidence="11" id="KW-1003">Cell membrane</keyword>
<dbReference type="PRINTS" id="PR00123">
    <property type="entry name" value="ATPASEA"/>
</dbReference>
<protein>
    <recommendedName>
        <fullName evidence="11">ATP synthase subunit a</fullName>
    </recommendedName>
    <alternativeName>
        <fullName evidence="11">ATP synthase F0 sector subunit a</fullName>
    </alternativeName>
    <alternativeName>
        <fullName evidence="11">F-ATPase subunit 6</fullName>
    </alternativeName>
</protein>
<evidence type="ECO:0000256" key="1">
    <source>
        <dbReference type="ARBA" id="ARBA00004141"/>
    </source>
</evidence>
<organism evidence="13 14">
    <name type="scientific">Butyricicoccus pullicaecorum</name>
    <dbReference type="NCBI Taxonomy" id="501571"/>
    <lineage>
        <taxon>Bacteria</taxon>
        <taxon>Bacillati</taxon>
        <taxon>Bacillota</taxon>
        <taxon>Clostridia</taxon>
        <taxon>Eubacteriales</taxon>
        <taxon>Butyricicoccaceae</taxon>
        <taxon>Butyricicoccus</taxon>
    </lineage>
</organism>
<name>A0A1Y4LJH5_9FIRM</name>
<dbReference type="HAMAP" id="MF_01393">
    <property type="entry name" value="ATP_synth_a_bact"/>
    <property type="match status" value="1"/>
</dbReference>
<feature type="transmembrane region" description="Helical" evidence="11">
    <location>
        <begin position="87"/>
        <end position="110"/>
    </location>
</feature>
<evidence type="ECO:0000256" key="9">
    <source>
        <dbReference type="ARBA" id="ARBA00023136"/>
    </source>
</evidence>